<dbReference type="EMBL" id="CP002299">
    <property type="protein sequence ID" value="ADP81075.1"/>
    <property type="molecule type" value="Genomic_DNA"/>
</dbReference>
<dbReference type="HOGENOM" id="CLU_055817_1_1_11"/>
<dbReference type="Pfam" id="PF13560">
    <property type="entry name" value="HTH_31"/>
    <property type="match status" value="1"/>
</dbReference>
<dbReference type="Gene3D" id="1.10.260.40">
    <property type="entry name" value="lambda repressor-like DNA-binding domains"/>
    <property type="match status" value="1"/>
</dbReference>
<dbReference type="Pfam" id="PF19054">
    <property type="entry name" value="DUF5753"/>
    <property type="match status" value="1"/>
</dbReference>
<sequence>MPPRRPAPTVRLRRLAAELRRLRTDAGLTREEVSSRTNIDPATLYRIETARARRPQKRTLLAILAFYQVDEQAQEELLALSREADRQGMLLPYHDELPEEYATYIGFEGEARTIATYESLFVPGLLQTEDYARAVVTGVLPTASADEIEQRVRARIDRQALLNTADPPRFWAVVDEAALRRAVGGAKVMSAQLARLAEAAAKPNITVQVIAFSAGAHPGMPGSFILLDFPDPADPAVVYIDSMAGDLFLEADAEIRRYRAIFDSLRAIALAPADSRQLLTDLGR</sequence>
<accession>E3JBQ5</accession>
<gene>
    <name evidence="2" type="ordered locus">FraEuI1c_3050</name>
</gene>
<dbReference type="InParanoid" id="E3JBQ5"/>
<dbReference type="AlphaFoldDB" id="E3JBQ5"/>
<protein>
    <submittedName>
        <fullName evidence="2">Helix-turn-helix domain protein</fullName>
    </submittedName>
</protein>
<dbReference type="OrthoDB" id="3458445at2"/>
<evidence type="ECO:0000259" key="1">
    <source>
        <dbReference type="PROSITE" id="PS50943"/>
    </source>
</evidence>
<dbReference type="KEGG" id="fri:FraEuI1c_3050"/>
<dbReference type="SUPFAM" id="SSF47413">
    <property type="entry name" value="lambda repressor-like DNA-binding domains"/>
    <property type="match status" value="1"/>
</dbReference>
<keyword evidence="3" id="KW-1185">Reference proteome</keyword>
<feature type="domain" description="HTH cro/C1-type" evidence="1">
    <location>
        <begin position="19"/>
        <end position="74"/>
    </location>
</feature>
<dbReference type="SMART" id="SM00530">
    <property type="entry name" value="HTH_XRE"/>
    <property type="match status" value="1"/>
</dbReference>
<dbReference type="STRING" id="298654.FraEuI1c_3050"/>
<dbReference type="RefSeq" id="WP_013424193.1">
    <property type="nucleotide sequence ID" value="NC_014666.1"/>
</dbReference>
<evidence type="ECO:0000313" key="2">
    <source>
        <dbReference type="EMBL" id="ADP81075.1"/>
    </source>
</evidence>
<proteinExistence type="predicted"/>
<dbReference type="eggNOG" id="COG3620">
    <property type="taxonomic scope" value="Bacteria"/>
</dbReference>
<dbReference type="CDD" id="cd00093">
    <property type="entry name" value="HTH_XRE"/>
    <property type="match status" value="1"/>
</dbReference>
<name>E3JBQ5_PSEI1</name>
<evidence type="ECO:0000313" key="3">
    <source>
        <dbReference type="Proteomes" id="UP000002484"/>
    </source>
</evidence>
<dbReference type="InterPro" id="IPR043917">
    <property type="entry name" value="DUF5753"/>
</dbReference>
<organism evidence="2 3">
    <name type="scientific">Pseudofrankia inefficax (strain DSM 45817 / CECT 9037 / DDB 130130 / EuI1c)</name>
    <name type="common">Frankia inefficax</name>
    <dbReference type="NCBI Taxonomy" id="298654"/>
    <lineage>
        <taxon>Bacteria</taxon>
        <taxon>Bacillati</taxon>
        <taxon>Actinomycetota</taxon>
        <taxon>Actinomycetes</taxon>
        <taxon>Frankiales</taxon>
        <taxon>Frankiaceae</taxon>
        <taxon>Pseudofrankia</taxon>
    </lineage>
</organism>
<dbReference type="GO" id="GO:0003677">
    <property type="term" value="F:DNA binding"/>
    <property type="evidence" value="ECO:0007669"/>
    <property type="project" value="InterPro"/>
</dbReference>
<dbReference type="InterPro" id="IPR010982">
    <property type="entry name" value="Lambda_DNA-bd_dom_sf"/>
</dbReference>
<dbReference type="Proteomes" id="UP000002484">
    <property type="component" value="Chromosome"/>
</dbReference>
<reference evidence="2 3" key="1">
    <citation type="submission" date="2010-10" db="EMBL/GenBank/DDBJ databases">
        <title>Complete sequence of Frankia sp. EuI1c.</title>
        <authorList>
            <consortium name="US DOE Joint Genome Institute"/>
            <person name="Lucas S."/>
            <person name="Copeland A."/>
            <person name="Lapidus A."/>
            <person name="Cheng J.-F."/>
            <person name="Bruce D."/>
            <person name="Goodwin L."/>
            <person name="Pitluck S."/>
            <person name="Chertkov O."/>
            <person name="Detter J.C."/>
            <person name="Han C."/>
            <person name="Tapia R."/>
            <person name="Land M."/>
            <person name="Hauser L."/>
            <person name="Jeffries C."/>
            <person name="Kyrpides N."/>
            <person name="Ivanova N."/>
            <person name="Mikhailova N."/>
            <person name="Beauchemin N."/>
            <person name="Sen A."/>
            <person name="Sur S.A."/>
            <person name="Gtari M."/>
            <person name="Wall L."/>
            <person name="Tisa L."/>
            <person name="Woyke T."/>
        </authorList>
    </citation>
    <scope>NUCLEOTIDE SEQUENCE [LARGE SCALE GENOMIC DNA]</scope>
    <source>
        <strain evidence="3">DSM 45817 / CECT 9037 / EuI1c</strain>
    </source>
</reference>
<dbReference type="PROSITE" id="PS50943">
    <property type="entry name" value="HTH_CROC1"/>
    <property type="match status" value="1"/>
</dbReference>
<dbReference type="InterPro" id="IPR001387">
    <property type="entry name" value="Cro/C1-type_HTH"/>
</dbReference>